<gene>
    <name evidence="10" type="ORF">B7463_g7842</name>
</gene>
<evidence type="ECO:0000256" key="3">
    <source>
        <dbReference type="ARBA" id="ARBA00022525"/>
    </source>
</evidence>
<sequence>MIQLLVAAAYIAASHLKPAEAYATPSGISIPILAGCGKSLPKGQAIGTVSNVTITSSGIERSYLISIPPSYNAYLPTSIILSYHGGTRTAEDQLKLDQLTNPEFNTEHLVVYPQGINKSWQGVPGVTINDVQFTTDILNEVEKLYCINPSRITATGKSDGAGFCNVLACDSTLSKRIAAFAPVSGAYYINTLPCDSSAVQIPCSPGRKDIPILAFHGGNDTTIAYNGGERKSECLPSIPHFIQEWAIRDGLGSNNITTPVATDAVAYHFGHGLQAGLVELIYESNIGHDWPSTVPNPDNTENNSHIANVLYTAEMEPRFSLSASTPRSSKRELVIGGIKVYIYGLDELKQTSDVEVAVLYLAHMRTRTYLVTEAIAHEVLHRYRTDGRKKRVGLIAITMDMRNHGDRIVSPQANLTWKDGNEDHATDLLAVISGSAQDFKLVLDYLPAYLPQFTGFHNIMAGISLGGHMAYRIASLAPGQFEGFAIVVGCPTLASLLLSRLGIDALALGTTVAELGSVSYDKLEKIMNKQQKRRWPRAIAELIGDGDKTVYEEFPPNVPLLMCNGKQDPLVPASYTASWLKKRRANKESRQKEENIKFFVQENTGHSCTKEMVALIAAWLGNIFECRDVEFTSVLTESRL</sequence>
<name>A0A3E2H5E2_SCYLI</name>
<comment type="caution">
    <text evidence="10">The sequence shown here is derived from an EMBL/GenBank/DDBJ whole genome shotgun (WGS) entry which is preliminary data.</text>
</comment>
<dbReference type="SUPFAM" id="SSF53474">
    <property type="entry name" value="alpha/beta-Hydrolases"/>
    <property type="match status" value="2"/>
</dbReference>
<dbReference type="GO" id="GO:0045493">
    <property type="term" value="P:xylan catabolic process"/>
    <property type="evidence" value="ECO:0007669"/>
    <property type="project" value="UniProtKB-KW"/>
</dbReference>
<reference evidence="10 11" key="1">
    <citation type="submission" date="2018-05" db="EMBL/GenBank/DDBJ databases">
        <title>Draft genome sequence of Scytalidium lignicola DSM 105466, a ubiquitous saprotrophic fungus.</title>
        <authorList>
            <person name="Buettner E."/>
            <person name="Gebauer A.M."/>
            <person name="Hofrichter M."/>
            <person name="Liers C."/>
            <person name="Kellner H."/>
        </authorList>
    </citation>
    <scope>NUCLEOTIDE SEQUENCE [LARGE SCALE GENOMIC DNA]</scope>
    <source>
        <strain evidence="10 11">DSM 105466</strain>
    </source>
</reference>
<evidence type="ECO:0000313" key="11">
    <source>
        <dbReference type="Proteomes" id="UP000258309"/>
    </source>
</evidence>
<evidence type="ECO:0000313" key="10">
    <source>
        <dbReference type="EMBL" id="RFU28501.1"/>
    </source>
</evidence>
<dbReference type="Proteomes" id="UP000258309">
    <property type="component" value="Unassembled WGS sequence"/>
</dbReference>
<dbReference type="InterPro" id="IPR029058">
    <property type="entry name" value="AB_hydrolase_fold"/>
</dbReference>
<feature type="non-terminal residue" evidence="10">
    <location>
        <position position="640"/>
    </location>
</feature>
<dbReference type="AlphaFoldDB" id="A0A3E2H5E2"/>
<evidence type="ECO:0000256" key="5">
    <source>
        <dbReference type="ARBA" id="ARBA00022729"/>
    </source>
</evidence>
<protein>
    <recommendedName>
        <fullName evidence="2">feruloyl esterase</fullName>
        <ecNumber evidence="2">3.1.1.73</ecNumber>
    </recommendedName>
</protein>
<keyword evidence="7" id="KW-0119">Carbohydrate metabolism</keyword>
<keyword evidence="11" id="KW-1185">Reference proteome</keyword>
<dbReference type="InterPro" id="IPR043595">
    <property type="entry name" value="FaeB/C/D"/>
</dbReference>
<evidence type="ECO:0000256" key="2">
    <source>
        <dbReference type="ARBA" id="ARBA00013091"/>
    </source>
</evidence>
<dbReference type="OrthoDB" id="2152248at2759"/>
<evidence type="ECO:0000256" key="8">
    <source>
        <dbReference type="ARBA" id="ARBA00023326"/>
    </source>
</evidence>
<keyword evidence="6" id="KW-0378">Hydrolase</keyword>
<comment type="subcellular location">
    <subcellularLocation>
        <location evidence="1">Secreted</location>
    </subcellularLocation>
</comment>
<evidence type="ECO:0000256" key="1">
    <source>
        <dbReference type="ARBA" id="ARBA00004613"/>
    </source>
</evidence>
<dbReference type="GO" id="GO:0030600">
    <property type="term" value="F:feruloyl esterase activity"/>
    <property type="evidence" value="ECO:0007669"/>
    <property type="project" value="UniProtKB-EC"/>
</dbReference>
<feature type="non-terminal residue" evidence="10">
    <location>
        <position position="1"/>
    </location>
</feature>
<keyword evidence="3" id="KW-0964">Secreted</keyword>
<keyword evidence="8" id="KW-0624">Polysaccharide degradation</keyword>
<organism evidence="10 11">
    <name type="scientific">Scytalidium lignicola</name>
    <name type="common">Hyphomycete</name>
    <dbReference type="NCBI Taxonomy" id="5539"/>
    <lineage>
        <taxon>Eukaryota</taxon>
        <taxon>Fungi</taxon>
        <taxon>Dikarya</taxon>
        <taxon>Ascomycota</taxon>
        <taxon>Pezizomycotina</taxon>
        <taxon>Leotiomycetes</taxon>
        <taxon>Leotiomycetes incertae sedis</taxon>
        <taxon>Scytalidium</taxon>
    </lineage>
</organism>
<keyword evidence="4" id="KW-0858">Xylan degradation</keyword>
<comment type="catalytic activity">
    <reaction evidence="9">
        <text>feruloyl-polysaccharide + H2O = ferulate + polysaccharide.</text>
        <dbReference type="EC" id="3.1.1.73"/>
    </reaction>
</comment>
<dbReference type="EC" id="3.1.1.73" evidence="2"/>
<dbReference type="EMBL" id="NCSJ02000161">
    <property type="protein sequence ID" value="RFU28501.1"/>
    <property type="molecule type" value="Genomic_DNA"/>
</dbReference>
<keyword evidence="5" id="KW-0732">Signal</keyword>
<dbReference type="STRING" id="5539.A0A3E2H5E2"/>
<evidence type="ECO:0000256" key="7">
    <source>
        <dbReference type="ARBA" id="ARBA00023277"/>
    </source>
</evidence>
<evidence type="ECO:0000256" key="9">
    <source>
        <dbReference type="ARBA" id="ARBA00034075"/>
    </source>
</evidence>
<dbReference type="PANTHER" id="PTHR38050">
    <property type="match status" value="1"/>
</dbReference>
<accession>A0A3E2H5E2</accession>
<proteinExistence type="predicted"/>
<evidence type="ECO:0000256" key="4">
    <source>
        <dbReference type="ARBA" id="ARBA00022651"/>
    </source>
</evidence>
<dbReference type="PANTHER" id="PTHR38050:SF2">
    <property type="entry name" value="FERULOYL ESTERASE C-RELATED"/>
    <property type="match status" value="1"/>
</dbReference>
<evidence type="ECO:0000256" key="6">
    <source>
        <dbReference type="ARBA" id="ARBA00022801"/>
    </source>
</evidence>
<dbReference type="Gene3D" id="3.40.50.1820">
    <property type="entry name" value="alpha/beta hydrolase"/>
    <property type="match status" value="2"/>
</dbReference>
<dbReference type="GO" id="GO:0005576">
    <property type="term" value="C:extracellular region"/>
    <property type="evidence" value="ECO:0007669"/>
    <property type="project" value="UniProtKB-SubCell"/>
</dbReference>